<proteinExistence type="predicted"/>
<reference evidence="1 2" key="1">
    <citation type="submission" date="2020-08" db="EMBL/GenBank/DDBJ databases">
        <authorList>
            <person name="Liu C."/>
            <person name="Sun Q."/>
        </authorList>
    </citation>
    <scope>NUCLEOTIDE SEQUENCE [LARGE SCALE GENOMIC DNA]</scope>
    <source>
        <strain evidence="1 2">NSJ-29</strain>
    </source>
</reference>
<name>A0A7G9GCI0_9FIRM</name>
<organism evidence="1 2">
    <name type="scientific">Wansuia hejianensis</name>
    <dbReference type="NCBI Taxonomy" id="2763667"/>
    <lineage>
        <taxon>Bacteria</taxon>
        <taxon>Bacillati</taxon>
        <taxon>Bacillota</taxon>
        <taxon>Clostridia</taxon>
        <taxon>Lachnospirales</taxon>
        <taxon>Lachnospiraceae</taxon>
        <taxon>Wansuia</taxon>
    </lineage>
</organism>
<dbReference type="Pfam" id="PF02288">
    <property type="entry name" value="Dehydratase_MU"/>
    <property type="match status" value="1"/>
</dbReference>
<sequence>MIIKRPSIFIYTNEPDRDFLREVCAGIEEEGVFYEIIPGEAADLDELAYDAANDSMLGSGVGISGTDIAMQMRGIAKGRNVEVYHMPTYEQCRRLGANSARAIKKQSFK</sequence>
<dbReference type="InterPro" id="IPR010254">
    <property type="entry name" value="B12-dep_deHydtase_bsu"/>
</dbReference>
<dbReference type="EMBL" id="CP060635">
    <property type="protein sequence ID" value="QNM08512.1"/>
    <property type="molecule type" value="Genomic_DNA"/>
</dbReference>
<dbReference type="InterPro" id="IPR003208">
    <property type="entry name" value="Dehydtase/Dehydtase_re"/>
</dbReference>
<protein>
    <submittedName>
        <fullName evidence="1">Glycerol dehydratase reactivase beta/small subunit family protein</fullName>
    </submittedName>
</protein>
<dbReference type="SUPFAM" id="SSF52968">
    <property type="entry name" value="B12-dependent dehydatase associated subunit"/>
    <property type="match status" value="1"/>
</dbReference>
<keyword evidence="2" id="KW-1185">Reference proteome</keyword>
<evidence type="ECO:0000313" key="1">
    <source>
        <dbReference type="EMBL" id="QNM08512.1"/>
    </source>
</evidence>
<dbReference type="Gene3D" id="3.40.50.10150">
    <property type="entry name" value="B12-dependent dehydatase associated subunit"/>
    <property type="match status" value="1"/>
</dbReference>
<dbReference type="RefSeq" id="WP_249328776.1">
    <property type="nucleotide sequence ID" value="NZ_CP060635.1"/>
</dbReference>
<dbReference type="AlphaFoldDB" id="A0A7G9GCI0"/>
<dbReference type="KEGG" id="whj:H9Q79_16900"/>
<accession>A0A7G9GCI0</accession>
<dbReference type="Proteomes" id="UP000515860">
    <property type="component" value="Chromosome"/>
</dbReference>
<gene>
    <name evidence="1" type="ORF">H9Q79_16900</name>
</gene>
<evidence type="ECO:0000313" key="2">
    <source>
        <dbReference type="Proteomes" id="UP000515860"/>
    </source>
</evidence>